<keyword evidence="3" id="KW-1185">Reference proteome</keyword>
<keyword evidence="1" id="KW-0472">Membrane</keyword>
<evidence type="ECO:0000313" key="3">
    <source>
        <dbReference type="Proteomes" id="UP000029121"/>
    </source>
</evidence>
<name>R0EZ36_9BRAS</name>
<dbReference type="InterPro" id="IPR029164">
    <property type="entry name" value="PIG-Y"/>
</dbReference>
<evidence type="ECO:0008006" key="4">
    <source>
        <dbReference type="Google" id="ProtNLM"/>
    </source>
</evidence>
<dbReference type="AlphaFoldDB" id="R0EZ36"/>
<accession>R0EZ36</accession>
<dbReference type="PANTHER" id="PTHR36485">
    <property type="entry name" value="OS01G0939000 PROTEIN"/>
    <property type="match status" value="1"/>
</dbReference>
<keyword evidence="1" id="KW-0812">Transmembrane</keyword>
<evidence type="ECO:0000256" key="1">
    <source>
        <dbReference type="SAM" id="Phobius"/>
    </source>
</evidence>
<sequence length="73" mass="8547">MKKLSGLSLTRTTREIFWGCFFVIIGFVSFFGFVFAAVFSNDRHYCYLVPLTLPVIMVAVYFHWLSMKLFKHA</sequence>
<organism evidence="2 3">
    <name type="scientific">Capsella rubella</name>
    <dbReference type="NCBI Taxonomy" id="81985"/>
    <lineage>
        <taxon>Eukaryota</taxon>
        <taxon>Viridiplantae</taxon>
        <taxon>Streptophyta</taxon>
        <taxon>Embryophyta</taxon>
        <taxon>Tracheophyta</taxon>
        <taxon>Spermatophyta</taxon>
        <taxon>Magnoliopsida</taxon>
        <taxon>eudicotyledons</taxon>
        <taxon>Gunneridae</taxon>
        <taxon>Pentapetalae</taxon>
        <taxon>rosids</taxon>
        <taxon>malvids</taxon>
        <taxon>Brassicales</taxon>
        <taxon>Brassicaceae</taxon>
        <taxon>Camelineae</taxon>
        <taxon>Capsella</taxon>
    </lineage>
</organism>
<dbReference type="Pfam" id="PF15159">
    <property type="entry name" value="PIG-Y"/>
    <property type="match status" value="1"/>
</dbReference>
<evidence type="ECO:0000313" key="2">
    <source>
        <dbReference type="EMBL" id="EOA14532.1"/>
    </source>
</evidence>
<dbReference type="EMBL" id="KB870812">
    <property type="protein sequence ID" value="EOA14532.1"/>
    <property type="molecule type" value="Genomic_DNA"/>
</dbReference>
<proteinExistence type="predicted"/>
<protein>
    <recommendedName>
        <fullName evidence="4">Transmembrane protein</fullName>
    </recommendedName>
</protein>
<reference evidence="3" key="1">
    <citation type="journal article" date="2013" name="Nat. Genet.">
        <title>The Capsella rubella genome and the genomic consequences of rapid mating system evolution.</title>
        <authorList>
            <person name="Slotte T."/>
            <person name="Hazzouri K.M."/>
            <person name="Agren J.A."/>
            <person name="Koenig D."/>
            <person name="Maumus F."/>
            <person name="Guo Y.L."/>
            <person name="Steige K."/>
            <person name="Platts A.E."/>
            <person name="Escobar J.S."/>
            <person name="Newman L.K."/>
            <person name="Wang W."/>
            <person name="Mandakova T."/>
            <person name="Vello E."/>
            <person name="Smith L.M."/>
            <person name="Henz S.R."/>
            <person name="Steffen J."/>
            <person name="Takuno S."/>
            <person name="Brandvain Y."/>
            <person name="Coop G."/>
            <person name="Andolfatto P."/>
            <person name="Hu T.T."/>
            <person name="Blanchette M."/>
            <person name="Clark R.M."/>
            <person name="Quesneville H."/>
            <person name="Nordborg M."/>
            <person name="Gaut B.S."/>
            <person name="Lysak M.A."/>
            <person name="Jenkins J."/>
            <person name="Grimwood J."/>
            <person name="Chapman J."/>
            <person name="Prochnik S."/>
            <person name="Shu S."/>
            <person name="Rokhsar D."/>
            <person name="Schmutz J."/>
            <person name="Weigel D."/>
            <person name="Wright S.I."/>
        </authorList>
    </citation>
    <scope>NUCLEOTIDE SEQUENCE [LARGE SCALE GENOMIC DNA]</scope>
    <source>
        <strain evidence="3">cv. Monte Gargano</strain>
    </source>
</reference>
<feature type="transmembrane region" description="Helical" evidence="1">
    <location>
        <begin position="16"/>
        <end position="38"/>
    </location>
</feature>
<dbReference type="PANTHER" id="PTHR36485:SF1">
    <property type="entry name" value="TRANSMEMBRANE PROTEIN"/>
    <property type="match status" value="1"/>
</dbReference>
<dbReference type="Proteomes" id="UP000029121">
    <property type="component" value="Unassembled WGS sequence"/>
</dbReference>
<feature type="transmembrane region" description="Helical" evidence="1">
    <location>
        <begin position="45"/>
        <end position="64"/>
    </location>
</feature>
<keyword evidence="1" id="KW-1133">Transmembrane helix</keyword>
<gene>
    <name evidence="2" type="ORF">CARUB_v10027764mg</name>
</gene>